<dbReference type="RefSeq" id="WP_126126217.1">
    <property type="nucleotide sequence ID" value="NZ_CP034464.1"/>
</dbReference>
<protein>
    <submittedName>
        <fullName evidence="1">Transposase</fullName>
    </submittedName>
</protein>
<sequence length="115" mass="13061">MSLPLTPAQVYLAVEPIDMRSGVDGLSLHVQESLGKPPCDGSAYAFRNKNSTRIKLLIWDGTGVWLCMRRLHKARFVWPQSHDAACVLSNEEWQWLTTGVDWPRLNASPQSNWRV</sequence>
<dbReference type="OrthoDB" id="9801450at2"/>
<dbReference type="AlphaFoldDB" id="A0A3Q9BN86"/>
<accession>A0A3Q9BN86</accession>
<dbReference type="PANTHER" id="PTHR36455:SF1">
    <property type="entry name" value="BLR8292 PROTEIN"/>
    <property type="match status" value="1"/>
</dbReference>
<dbReference type="Proteomes" id="UP000275663">
    <property type="component" value="Chromosome"/>
</dbReference>
<dbReference type="EMBL" id="CP034464">
    <property type="protein sequence ID" value="AZP10818.1"/>
    <property type="molecule type" value="Genomic_DNA"/>
</dbReference>
<organism evidence="1 2">
    <name type="scientific">Undibacterium parvum</name>
    <dbReference type="NCBI Taxonomy" id="401471"/>
    <lineage>
        <taxon>Bacteria</taxon>
        <taxon>Pseudomonadati</taxon>
        <taxon>Pseudomonadota</taxon>
        <taxon>Betaproteobacteria</taxon>
        <taxon>Burkholderiales</taxon>
        <taxon>Oxalobacteraceae</taxon>
        <taxon>Undibacterium</taxon>
    </lineage>
</organism>
<dbReference type="NCBIfam" id="NF033819">
    <property type="entry name" value="IS66_TnpB"/>
    <property type="match status" value="1"/>
</dbReference>
<dbReference type="PANTHER" id="PTHR36455">
    <property type="match status" value="1"/>
</dbReference>
<dbReference type="InterPro" id="IPR008878">
    <property type="entry name" value="Transposase_IS66_Orf2"/>
</dbReference>
<reference evidence="1 2" key="1">
    <citation type="journal article" date="2011" name="Int. J. Syst. Evol. Microbiol.">
        <title>Description of Undibacterium oligocarboniphilum sp. nov., isolated from purified water, and Undibacterium pigrum strain CCUG 49012 as the type strain of Undibacterium parvum sp. nov., and emended descriptions of the genus Undibacterium and the species Undibacterium pigrum.</title>
        <authorList>
            <person name="Eder W."/>
            <person name="Wanner G."/>
            <person name="Ludwig W."/>
            <person name="Busse H.J."/>
            <person name="Ziemke-Kageler F."/>
            <person name="Lang E."/>
        </authorList>
    </citation>
    <scope>NUCLEOTIDE SEQUENCE [LARGE SCALE GENOMIC DNA]</scope>
    <source>
        <strain evidence="1 2">DSM 23061</strain>
    </source>
</reference>
<evidence type="ECO:0000313" key="2">
    <source>
        <dbReference type="Proteomes" id="UP000275663"/>
    </source>
</evidence>
<evidence type="ECO:0000313" key="1">
    <source>
        <dbReference type="EMBL" id="AZP10818.1"/>
    </source>
</evidence>
<keyword evidence="2" id="KW-1185">Reference proteome</keyword>
<gene>
    <name evidence="1" type="ORF">EJN92_01505</name>
</gene>
<proteinExistence type="predicted"/>
<dbReference type="KEGG" id="upv:EJN92_01505"/>
<name>A0A3Q9BN86_9BURK</name>
<dbReference type="Pfam" id="PF05717">
    <property type="entry name" value="TnpB_IS66"/>
    <property type="match status" value="1"/>
</dbReference>